<accession>A0ABW4MZC7</accession>
<evidence type="ECO:0000313" key="11">
    <source>
        <dbReference type="Proteomes" id="UP001597237"/>
    </source>
</evidence>
<dbReference type="Pfam" id="PF02683">
    <property type="entry name" value="DsbD_TM"/>
    <property type="match status" value="1"/>
</dbReference>
<evidence type="ECO:0000256" key="1">
    <source>
        <dbReference type="ARBA" id="ARBA00004651"/>
    </source>
</evidence>
<evidence type="ECO:0000256" key="8">
    <source>
        <dbReference type="SAM" id="SignalP"/>
    </source>
</evidence>
<reference evidence="11" key="1">
    <citation type="journal article" date="2019" name="Int. J. Syst. Evol. Microbiol.">
        <title>The Global Catalogue of Microorganisms (GCM) 10K type strain sequencing project: providing services to taxonomists for standard genome sequencing and annotation.</title>
        <authorList>
            <consortium name="The Broad Institute Genomics Platform"/>
            <consortium name="The Broad Institute Genome Sequencing Center for Infectious Disease"/>
            <person name="Wu L."/>
            <person name="Ma J."/>
        </authorList>
    </citation>
    <scope>NUCLEOTIDE SEQUENCE [LARGE SCALE GENOMIC DNA]</scope>
    <source>
        <strain evidence="11">DFY28</strain>
    </source>
</reference>
<comment type="caution">
    <text evidence="10">The sequence shown here is derived from an EMBL/GenBank/DDBJ whole genome shotgun (WGS) entry which is preliminary data.</text>
</comment>
<organism evidence="10 11">
    <name type="scientific">Phenylobacterium terrae</name>
    <dbReference type="NCBI Taxonomy" id="2665495"/>
    <lineage>
        <taxon>Bacteria</taxon>
        <taxon>Pseudomonadati</taxon>
        <taxon>Pseudomonadota</taxon>
        <taxon>Alphaproteobacteria</taxon>
        <taxon>Caulobacterales</taxon>
        <taxon>Caulobacteraceae</taxon>
        <taxon>Phenylobacterium</taxon>
    </lineage>
</organism>
<feature type="transmembrane region" description="Helical" evidence="7">
    <location>
        <begin position="396"/>
        <end position="419"/>
    </location>
</feature>
<dbReference type="EMBL" id="JBHUEY010000001">
    <property type="protein sequence ID" value="MFD1782947.1"/>
    <property type="molecule type" value="Genomic_DNA"/>
</dbReference>
<feature type="transmembrane region" description="Helical" evidence="7">
    <location>
        <begin position="510"/>
        <end position="528"/>
    </location>
</feature>
<evidence type="ECO:0000256" key="2">
    <source>
        <dbReference type="ARBA" id="ARBA00022475"/>
    </source>
</evidence>
<feature type="domain" description="Thioredoxin" evidence="9">
    <location>
        <begin position="585"/>
        <end position="716"/>
    </location>
</feature>
<sequence length="717" mass="72696">MLRPLAALSAAVLLAGPALAQGFGAPKAPVFGPVDTGHLVAELVPGKASIAPGETIHVALRQRIDKGWHTYWRNPGDSGEATQIKWTLPAGWNAGEIVWPTPDRQPTGPLMNYGYSGEVLLPVALTAPAGAAPGQSVELTAAVAFLVCEEICVPEDAVLGIRLPVAAVPAGPHPQFGQAVAQALQAAPKAVPLTAAFAREGEALKLAIAGEPLTGADFADAYFFPFDGTAIDHAKPQAIERGPDGLTLTLTPGYGFQSPTPPTELSGVLSLADGRAFEIAAQAGPAPAGAAGLGPPPARAPPGGGAGLGLPLAIGFALLGGLILNLMPCVFPILAMKAAGLAGHAHERKEAQRHGLAFLAGVLATFLALAGLLIALKAAGAAAGWGFQLQSPPVVAALALLMLAVALNLSGVFEVGTSLQGAGTGLASRKGLAGAFFTGALAVVVAAPCTAPFMAPALGWALTQSAAAALVVFFALGLGFALPFVLVAFVPGLLSRLPKPGPWMAGFRRLLAFPMYGAAGWLAWVLTVQAGDMALARLLAAAVALALAAWLAGIAQHRQAQGKRPVLTGSGAGVLAAAALAAVVWPGYQPATAVAAEAAADIPYEAYSPERLAAARAEGRPVFVNFTAAWCITCKVNERTALTSAEVADAFQRTGTVYLKADWTLKDDVIAAELARHGRAGVPLYLVYGKGSADGVILPQILTGRTVVQALETAAAG</sequence>
<dbReference type="CDD" id="cd02953">
    <property type="entry name" value="DsbDgamma"/>
    <property type="match status" value="1"/>
</dbReference>
<feature type="transmembrane region" description="Helical" evidence="7">
    <location>
        <begin position="566"/>
        <end position="588"/>
    </location>
</feature>
<dbReference type="RefSeq" id="WP_377282529.1">
    <property type="nucleotide sequence ID" value="NZ_JBHRSI010000007.1"/>
</dbReference>
<keyword evidence="4" id="KW-0201">Cytochrome c-type biogenesis</keyword>
<feature type="transmembrane region" description="Helical" evidence="7">
    <location>
        <begin position="356"/>
        <end position="376"/>
    </location>
</feature>
<feature type="transmembrane region" description="Helical" evidence="7">
    <location>
        <begin position="431"/>
        <end position="455"/>
    </location>
</feature>
<dbReference type="SUPFAM" id="SSF52833">
    <property type="entry name" value="Thioredoxin-like"/>
    <property type="match status" value="1"/>
</dbReference>
<dbReference type="Pfam" id="PF11412">
    <property type="entry name" value="DsbD_N"/>
    <property type="match status" value="1"/>
</dbReference>
<evidence type="ECO:0000259" key="9">
    <source>
        <dbReference type="PROSITE" id="PS51352"/>
    </source>
</evidence>
<evidence type="ECO:0000256" key="4">
    <source>
        <dbReference type="ARBA" id="ARBA00022748"/>
    </source>
</evidence>
<protein>
    <submittedName>
        <fullName evidence="10">Protein-disulfide reductase DsbD family protein</fullName>
    </submittedName>
</protein>
<dbReference type="InterPro" id="IPR013766">
    <property type="entry name" value="Thioredoxin_domain"/>
</dbReference>
<dbReference type="Gene3D" id="3.40.30.10">
    <property type="entry name" value="Glutaredoxin"/>
    <property type="match status" value="1"/>
</dbReference>
<evidence type="ECO:0000256" key="6">
    <source>
        <dbReference type="ARBA" id="ARBA00023136"/>
    </source>
</evidence>
<dbReference type="Proteomes" id="UP001597237">
    <property type="component" value="Unassembled WGS sequence"/>
</dbReference>
<keyword evidence="5 7" id="KW-1133">Transmembrane helix</keyword>
<feature type="signal peptide" evidence="8">
    <location>
        <begin position="1"/>
        <end position="20"/>
    </location>
</feature>
<keyword evidence="3 7" id="KW-0812">Transmembrane</keyword>
<keyword evidence="6 7" id="KW-0472">Membrane</keyword>
<keyword evidence="8" id="KW-0732">Signal</keyword>
<dbReference type="InterPro" id="IPR003834">
    <property type="entry name" value="Cyt_c_assmbl_TM_dom"/>
</dbReference>
<proteinExistence type="predicted"/>
<feature type="transmembrane region" description="Helical" evidence="7">
    <location>
        <begin position="534"/>
        <end position="554"/>
    </location>
</feature>
<keyword evidence="11" id="KW-1185">Reference proteome</keyword>
<dbReference type="PANTHER" id="PTHR32234:SF3">
    <property type="entry name" value="SUPPRESSION OF COPPER SENSITIVITY PROTEIN"/>
    <property type="match status" value="1"/>
</dbReference>
<feature type="chain" id="PRO_5045929677" evidence="8">
    <location>
        <begin position="21"/>
        <end position="717"/>
    </location>
</feature>
<keyword evidence="2" id="KW-1003">Cell membrane</keyword>
<dbReference type="Pfam" id="PF13899">
    <property type="entry name" value="Thioredoxin_7"/>
    <property type="match status" value="1"/>
</dbReference>
<feature type="transmembrane region" description="Helical" evidence="7">
    <location>
        <begin position="467"/>
        <end position="490"/>
    </location>
</feature>
<name>A0ABW4MZC7_9CAUL</name>
<gene>
    <name evidence="10" type="ORF">ACFSC0_06040</name>
</gene>
<evidence type="ECO:0000256" key="7">
    <source>
        <dbReference type="SAM" id="Phobius"/>
    </source>
</evidence>
<dbReference type="PANTHER" id="PTHR32234">
    <property type="entry name" value="THIOL:DISULFIDE INTERCHANGE PROTEIN DSBD"/>
    <property type="match status" value="1"/>
</dbReference>
<dbReference type="InterPro" id="IPR036249">
    <property type="entry name" value="Thioredoxin-like_sf"/>
</dbReference>
<evidence type="ECO:0000313" key="10">
    <source>
        <dbReference type="EMBL" id="MFD1782947.1"/>
    </source>
</evidence>
<dbReference type="PROSITE" id="PS51352">
    <property type="entry name" value="THIOREDOXIN_2"/>
    <property type="match status" value="1"/>
</dbReference>
<comment type="subcellular location">
    <subcellularLocation>
        <location evidence="1">Cell membrane</location>
        <topology evidence="1">Multi-pass membrane protein</topology>
    </subcellularLocation>
</comment>
<evidence type="ECO:0000256" key="5">
    <source>
        <dbReference type="ARBA" id="ARBA00022989"/>
    </source>
</evidence>
<dbReference type="InterPro" id="IPR035671">
    <property type="entry name" value="DsbD_gamma"/>
</dbReference>
<feature type="transmembrane region" description="Helical" evidence="7">
    <location>
        <begin position="308"/>
        <end position="335"/>
    </location>
</feature>
<evidence type="ECO:0000256" key="3">
    <source>
        <dbReference type="ARBA" id="ARBA00022692"/>
    </source>
</evidence>
<dbReference type="InterPro" id="IPR028250">
    <property type="entry name" value="DsbDN"/>
</dbReference>